<name>A0A8K0DJ35_9ROSA</name>
<accession>A0A8K0DJ35</accession>
<organism evidence="1 2">
    <name type="scientific">Rhamnella rubrinervis</name>
    <dbReference type="NCBI Taxonomy" id="2594499"/>
    <lineage>
        <taxon>Eukaryota</taxon>
        <taxon>Viridiplantae</taxon>
        <taxon>Streptophyta</taxon>
        <taxon>Embryophyta</taxon>
        <taxon>Tracheophyta</taxon>
        <taxon>Spermatophyta</taxon>
        <taxon>Magnoliopsida</taxon>
        <taxon>eudicotyledons</taxon>
        <taxon>Gunneridae</taxon>
        <taxon>Pentapetalae</taxon>
        <taxon>rosids</taxon>
        <taxon>fabids</taxon>
        <taxon>Rosales</taxon>
        <taxon>Rhamnaceae</taxon>
        <taxon>rhamnoid group</taxon>
        <taxon>Rhamneae</taxon>
        <taxon>Rhamnella</taxon>
    </lineage>
</organism>
<dbReference type="AlphaFoldDB" id="A0A8K0DJ35"/>
<reference evidence="1" key="1">
    <citation type="submission" date="2020-03" db="EMBL/GenBank/DDBJ databases">
        <title>A high-quality chromosome-level genome assembly of a woody plant with both climbing and erect habits, Rhamnella rubrinervis.</title>
        <authorList>
            <person name="Lu Z."/>
            <person name="Yang Y."/>
            <person name="Zhu X."/>
            <person name="Sun Y."/>
        </authorList>
    </citation>
    <scope>NUCLEOTIDE SEQUENCE</scope>
    <source>
        <strain evidence="1">BYM</strain>
        <tissue evidence="1">Leaf</tissue>
    </source>
</reference>
<evidence type="ECO:0000313" key="2">
    <source>
        <dbReference type="Proteomes" id="UP000796880"/>
    </source>
</evidence>
<dbReference type="EMBL" id="VOIH02000012">
    <property type="protein sequence ID" value="KAF3431870.1"/>
    <property type="molecule type" value="Genomic_DNA"/>
</dbReference>
<protein>
    <submittedName>
        <fullName evidence="1">Uncharacterized protein</fullName>
    </submittedName>
</protein>
<comment type="caution">
    <text evidence="1">The sequence shown here is derived from an EMBL/GenBank/DDBJ whole genome shotgun (WGS) entry which is preliminary data.</text>
</comment>
<dbReference type="Proteomes" id="UP000796880">
    <property type="component" value="Unassembled WGS sequence"/>
</dbReference>
<keyword evidence="2" id="KW-1185">Reference proteome</keyword>
<dbReference type="OrthoDB" id="1156401at2759"/>
<sequence length="136" mass="15257">MKRQSNVDRSSVKGVKFEGATMVNKKAKRAVDQKEGKEEVVLLGKVEEERKRDGGDQLGLVVAVADDQNVVMGWEESYWPWMSGGVVVDEQMSWGSIWLPSWDMEFMGEGYNGLFSDVLCDDDIWGIRGVKEAPNP</sequence>
<proteinExistence type="predicted"/>
<gene>
    <name evidence="1" type="ORF">FNV43_RR26606</name>
</gene>
<evidence type="ECO:0000313" key="1">
    <source>
        <dbReference type="EMBL" id="KAF3431870.1"/>
    </source>
</evidence>